<keyword evidence="7" id="KW-1278">Translocase</keyword>
<evidence type="ECO:0000313" key="11">
    <source>
        <dbReference type="Proteomes" id="UP000013307"/>
    </source>
</evidence>
<dbReference type="GO" id="GO:0016887">
    <property type="term" value="F:ATP hydrolysis activity"/>
    <property type="evidence" value="ECO:0007669"/>
    <property type="project" value="InterPro"/>
</dbReference>
<dbReference type="InterPro" id="IPR017871">
    <property type="entry name" value="ABC_transporter-like_CS"/>
</dbReference>
<dbReference type="eggNOG" id="arCOG00186">
    <property type="taxonomic scope" value="Archaea"/>
</dbReference>
<keyword evidence="2" id="KW-0813">Transport</keyword>
<accession>N0BIE2</accession>
<evidence type="ECO:0000256" key="5">
    <source>
        <dbReference type="ARBA" id="ARBA00022741"/>
    </source>
</evidence>
<dbReference type="STRING" id="387631.Asulf_02099"/>
<sequence length="502" mass="56382">MSEYILEMRNITKVFPGVVANDRVNLKVRKGEIHGLLGENGAGKTTLMSILYGLYKPDSGEIIFDGKKRVFNSPKDAIEAGIGMVHQHFKLVNKMTALDNIILGYKTPNDPLVDYGWARERIKEIMEKSKIDVDLDEIVVNMSVGEEQRVEILKSLMRDVKLLILDEPTSVLTPSETEKLFVALKSMKEKGLTVLFITHKLREALELTDRITVLRKGRNVGTIVTSETNEKELAKMMVGREIKMEFRKSVRNYGRDVLVLKDVYARDDRGLMALKGINLSVREGEILGIAGVSGNGQRELEEIIVGVRDIERGAIYFDGKRIDSAGVYERIQLGISCIPEDRINSGLALSLTIADNLVLRDYRKFCRKGIIDFSNIEAHAERLVKEYDIKTPSVHALASTLSGGNMQRLIIAREFSRNPRLLIASQPTRGLDIAGIEYVRKKLIQFSEEGKAVILISEDLDEIVEMSDRIAVIYEGQIRGIFEEPDMEKIGILMSGGEINED</sequence>
<feature type="domain" description="ABC transporter" evidence="9">
    <location>
        <begin position="6"/>
        <end position="241"/>
    </location>
</feature>
<evidence type="ECO:0000256" key="4">
    <source>
        <dbReference type="ARBA" id="ARBA00022737"/>
    </source>
</evidence>
<dbReference type="GO" id="GO:0005524">
    <property type="term" value="F:ATP binding"/>
    <property type="evidence" value="ECO:0007669"/>
    <property type="project" value="UniProtKB-KW"/>
</dbReference>
<dbReference type="AlphaFoldDB" id="N0BIE2"/>
<dbReference type="PROSITE" id="PS00211">
    <property type="entry name" value="ABC_TRANSPORTER_1"/>
    <property type="match status" value="1"/>
</dbReference>
<dbReference type="HOGENOM" id="CLU_000604_92_0_2"/>
<proteinExistence type="predicted"/>
<dbReference type="InterPro" id="IPR050107">
    <property type="entry name" value="ABC_carbohydrate_import_ATPase"/>
</dbReference>
<dbReference type="FunFam" id="3.40.50.300:FF:000127">
    <property type="entry name" value="Ribose import ATP-binding protein RbsA"/>
    <property type="match status" value="1"/>
</dbReference>
<dbReference type="CDD" id="cd03216">
    <property type="entry name" value="ABC_Carb_Monos_I"/>
    <property type="match status" value="1"/>
</dbReference>
<keyword evidence="5" id="KW-0547">Nucleotide-binding</keyword>
<gene>
    <name evidence="10" type="ORF">Asulf_02099</name>
</gene>
<reference evidence="10 11" key="1">
    <citation type="journal article" date="2013" name="Genome Announc.">
        <title>Complete Genome Sequence of the Thermophilic and Facultatively Chemolithoautotrophic Sulfate Reducer Archaeoglobus sulfaticallidus Strain PM70-1T.</title>
        <authorList>
            <person name="Stokke R."/>
            <person name="Hocking W.P."/>
            <person name="Steinsbu B.O."/>
            <person name="Steen I.H."/>
        </authorList>
    </citation>
    <scope>NUCLEOTIDE SEQUENCE [LARGE SCALE GENOMIC DNA]</scope>
    <source>
        <strain evidence="10">PM70-1</strain>
    </source>
</reference>
<dbReference type="PROSITE" id="PS50893">
    <property type="entry name" value="ABC_TRANSPORTER_2"/>
    <property type="match status" value="2"/>
</dbReference>
<dbReference type="SMART" id="SM00382">
    <property type="entry name" value="AAA"/>
    <property type="match status" value="1"/>
</dbReference>
<dbReference type="PANTHER" id="PTHR43790">
    <property type="entry name" value="CARBOHYDRATE TRANSPORT ATP-BINDING PROTEIN MG119-RELATED"/>
    <property type="match status" value="1"/>
</dbReference>
<dbReference type="CDD" id="cd03215">
    <property type="entry name" value="ABC_Carb_Monos_II"/>
    <property type="match status" value="1"/>
</dbReference>
<dbReference type="Pfam" id="PF00005">
    <property type="entry name" value="ABC_tran"/>
    <property type="match status" value="2"/>
</dbReference>
<dbReference type="SUPFAM" id="SSF52540">
    <property type="entry name" value="P-loop containing nucleoside triphosphate hydrolases"/>
    <property type="match status" value="2"/>
</dbReference>
<dbReference type="KEGG" id="ast:Asulf_02099"/>
<evidence type="ECO:0000256" key="1">
    <source>
        <dbReference type="ARBA" id="ARBA00004202"/>
    </source>
</evidence>
<comment type="subcellular location">
    <subcellularLocation>
        <location evidence="1">Cell membrane</location>
        <topology evidence="1">Peripheral membrane protein</topology>
    </subcellularLocation>
</comment>
<keyword evidence="3" id="KW-1003">Cell membrane</keyword>
<organism evidence="10 11">
    <name type="scientific">Archaeoglobus sulfaticallidus PM70-1</name>
    <dbReference type="NCBI Taxonomy" id="387631"/>
    <lineage>
        <taxon>Archaea</taxon>
        <taxon>Methanobacteriati</taxon>
        <taxon>Methanobacteriota</taxon>
        <taxon>Archaeoglobi</taxon>
        <taxon>Archaeoglobales</taxon>
        <taxon>Archaeoglobaceae</taxon>
        <taxon>Archaeoglobus</taxon>
    </lineage>
</organism>
<keyword evidence="6 10" id="KW-0067">ATP-binding</keyword>
<dbReference type="Gene3D" id="3.40.50.300">
    <property type="entry name" value="P-loop containing nucleotide triphosphate hydrolases"/>
    <property type="match status" value="2"/>
</dbReference>
<keyword evidence="11" id="KW-1185">Reference proteome</keyword>
<evidence type="ECO:0000256" key="7">
    <source>
        <dbReference type="ARBA" id="ARBA00022967"/>
    </source>
</evidence>
<evidence type="ECO:0000256" key="8">
    <source>
        <dbReference type="ARBA" id="ARBA00023136"/>
    </source>
</evidence>
<feature type="domain" description="ABC transporter" evidence="9">
    <location>
        <begin position="258"/>
        <end position="500"/>
    </location>
</feature>
<dbReference type="Proteomes" id="UP000013307">
    <property type="component" value="Chromosome"/>
</dbReference>
<evidence type="ECO:0000313" key="10">
    <source>
        <dbReference type="EMBL" id="AGK62057.1"/>
    </source>
</evidence>
<name>N0BIE2_9EURY</name>
<evidence type="ECO:0000259" key="9">
    <source>
        <dbReference type="PROSITE" id="PS50893"/>
    </source>
</evidence>
<evidence type="ECO:0000256" key="6">
    <source>
        <dbReference type="ARBA" id="ARBA00022840"/>
    </source>
</evidence>
<keyword evidence="8" id="KW-0472">Membrane</keyword>
<dbReference type="InterPro" id="IPR027417">
    <property type="entry name" value="P-loop_NTPase"/>
</dbReference>
<evidence type="ECO:0000256" key="3">
    <source>
        <dbReference type="ARBA" id="ARBA00022475"/>
    </source>
</evidence>
<dbReference type="InterPro" id="IPR003593">
    <property type="entry name" value="AAA+_ATPase"/>
</dbReference>
<protein>
    <submittedName>
        <fullName evidence="10">Nucleoside ABC transporter ATP-binding protein</fullName>
    </submittedName>
</protein>
<dbReference type="PANTHER" id="PTHR43790:SF9">
    <property type="entry name" value="GALACTOFURANOSE TRANSPORTER ATP-BINDING PROTEIN YTFR"/>
    <property type="match status" value="1"/>
</dbReference>
<keyword evidence="4" id="KW-0677">Repeat</keyword>
<dbReference type="InterPro" id="IPR003439">
    <property type="entry name" value="ABC_transporter-like_ATP-bd"/>
</dbReference>
<dbReference type="GO" id="GO:0005886">
    <property type="term" value="C:plasma membrane"/>
    <property type="evidence" value="ECO:0007669"/>
    <property type="project" value="UniProtKB-SubCell"/>
</dbReference>
<evidence type="ECO:0000256" key="2">
    <source>
        <dbReference type="ARBA" id="ARBA00022448"/>
    </source>
</evidence>
<dbReference type="EMBL" id="CP005290">
    <property type="protein sequence ID" value="AGK62057.1"/>
    <property type="molecule type" value="Genomic_DNA"/>
</dbReference>